<dbReference type="Proteomes" id="UP001597231">
    <property type="component" value="Unassembled WGS sequence"/>
</dbReference>
<sequence length="191" mass="21496">MNFWKWAFFTLAGLIVAGVVAFIIFLETPGTSEPLPELHTFRATDHVLTVKATKEDFEGIANHFIRKAMKGEPLPVTMSVKDDVILQSELTVFNITLPVVMHFDPEVREDGNLILNLSSLEIGAYNMQPSAVLKILRDSFKLPEWMVIRPKEEEIFLSLTDLPVSGDLVVRAKSFNLAEDDIELEIVIPTE</sequence>
<dbReference type="EMBL" id="JBHTLT010000113">
    <property type="protein sequence ID" value="MFD1206139.1"/>
    <property type="molecule type" value="Genomic_DNA"/>
</dbReference>
<proteinExistence type="predicted"/>
<keyword evidence="1" id="KW-1133">Transmembrane helix</keyword>
<evidence type="ECO:0000256" key="1">
    <source>
        <dbReference type="SAM" id="Phobius"/>
    </source>
</evidence>
<protein>
    <submittedName>
        <fullName evidence="2">YpmS family protein</fullName>
    </submittedName>
</protein>
<keyword evidence="1" id="KW-0472">Membrane</keyword>
<dbReference type="RefSeq" id="WP_336824803.1">
    <property type="nucleotide sequence ID" value="NZ_JBHTLT010000113.1"/>
</dbReference>
<evidence type="ECO:0000313" key="2">
    <source>
        <dbReference type="EMBL" id="MFD1206139.1"/>
    </source>
</evidence>
<keyword evidence="3" id="KW-1185">Reference proteome</keyword>
<comment type="caution">
    <text evidence="2">The sequence shown here is derived from an EMBL/GenBank/DDBJ whole genome shotgun (WGS) entry which is preliminary data.</text>
</comment>
<feature type="transmembrane region" description="Helical" evidence="1">
    <location>
        <begin position="6"/>
        <end position="26"/>
    </location>
</feature>
<name>A0ABW3U1N8_9BACL</name>
<reference evidence="3" key="1">
    <citation type="journal article" date="2019" name="Int. J. Syst. Evol. Microbiol.">
        <title>The Global Catalogue of Microorganisms (GCM) 10K type strain sequencing project: providing services to taxonomists for standard genome sequencing and annotation.</title>
        <authorList>
            <consortium name="The Broad Institute Genomics Platform"/>
            <consortium name="The Broad Institute Genome Sequencing Center for Infectious Disease"/>
            <person name="Wu L."/>
            <person name="Ma J."/>
        </authorList>
    </citation>
    <scope>NUCLEOTIDE SEQUENCE [LARGE SCALE GENOMIC DNA]</scope>
    <source>
        <strain evidence="3">CCUG 53915</strain>
    </source>
</reference>
<keyword evidence="1" id="KW-0812">Transmembrane</keyword>
<gene>
    <name evidence="2" type="ORF">ACFQ38_13660</name>
</gene>
<evidence type="ECO:0000313" key="3">
    <source>
        <dbReference type="Proteomes" id="UP001597231"/>
    </source>
</evidence>
<dbReference type="Pfam" id="PF09911">
    <property type="entry name" value="DUF2140"/>
    <property type="match status" value="1"/>
</dbReference>
<organism evidence="2 3">
    <name type="scientific">Sporosarcina contaminans</name>
    <dbReference type="NCBI Taxonomy" id="633403"/>
    <lineage>
        <taxon>Bacteria</taxon>
        <taxon>Bacillati</taxon>
        <taxon>Bacillota</taxon>
        <taxon>Bacilli</taxon>
        <taxon>Bacillales</taxon>
        <taxon>Caryophanaceae</taxon>
        <taxon>Sporosarcina</taxon>
    </lineage>
</organism>
<accession>A0ABW3U1N8</accession>
<dbReference type="InterPro" id="IPR018672">
    <property type="entry name" value="DUF2140"/>
</dbReference>